<name>A0ABP7EQ13_9SPHN</name>
<dbReference type="Pfam" id="PF25164">
    <property type="entry name" value="CoiA_N"/>
    <property type="match status" value="1"/>
</dbReference>
<dbReference type="Proteomes" id="UP001500523">
    <property type="component" value="Unassembled WGS sequence"/>
</dbReference>
<proteinExistence type="predicted"/>
<evidence type="ECO:0000313" key="2">
    <source>
        <dbReference type="EMBL" id="GAA3720197.1"/>
    </source>
</evidence>
<organism evidence="2 3">
    <name type="scientific">Sphingomonas cynarae</name>
    <dbReference type="NCBI Taxonomy" id="930197"/>
    <lineage>
        <taxon>Bacteria</taxon>
        <taxon>Pseudomonadati</taxon>
        <taxon>Pseudomonadota</taxon>
        <taxon>Alphaproteobacteria</taxon>
        <taxon>Sphingomonadales</taxon>
        <taxon>Sphingomonadaceae</taxon>
        <taxon>Sphingomonas</taxon>
    </lineage>
</organism>
<evidence type="ECO:0000313" key="3">
    <source>
        <dbReference type="Proteomes" id="UP001500523"/>
    </source>
</evidence>
<dbReference type="InterPro" id="IPR057253">
    <property type="entry name" value="CoiA-like_N"/>
</dbReference>
<comment type="caution">
    <text evidence="2">The sequence shown here is derived from an EMBL/GenBank/DDBJ whole genome shotgun (WGS) entry which is preliminary data.</text>
</comment>
<accession>A0ABP7EQ13</accession>
<keyword evidence="3" id="KW-1185">Reference proteome</keyword>
<evidence type="ECO:0000259" key="1">
    <source>
        <dbReference type="Pfam" id="PF25164"/>
    </source>
</evidence>
<dbReference type="RefSeq" id="WP_344694257.1">
    <property type="nucleotide sequence ID" value="NZ_BAABBF010000008.1"/>
</dbReference>
<sequence>MDDQTPNPFGFVDHSAFAGFGVDLVWGLDVEGAPVHINAARRGLACRLICPACKAPLIARKGAKKAAHFSHQGKNSGCGSGRETNAHYWAKQLLVEKRQIWTPVVTAVVDGVSRHESKAKWMTFSAVRSERRLDRIVPDIVLILEDGRELIVEICVTHPCGEDKIALIQSNSWPAIEINLRLLRTCQDIAVIERGLLETAPRSWLCNPRRDRAENKLRAELAAAAASLAEAARRKAAQETDRQRREALTVEADARALLGAAASAHAAVCPISDPTLLQLIARDEGELIGISGGGEGFAVTKNEWQATVVEKFVSIVDIRNYEAETFSLERVLVYLKPLIARAFVQPPTDKVRAWMRVHHRAFRFPHEALEDYLDALCVTGSLQSDEPGHYGLPDDVVTGIEREQRRLIEIDRREEVAHVLVDQIIADLPPEEAFLLEPQAWLDTVLPGNSASPTQIIISGGAPYHDLIASLHALVKMVAGGEDAVDDVLGLPLAVARYRAVERLSARRSREAAERSQRLRDVAARLLGQEADIWLTTPIEEGGETPLALSNAGQAGLDLCLNTIAVIGRRREDERVAAAATAMRRDKLQAVVTTLFAHNLRELALKNQSPQLGSSPWDACTTDYGLDSAIRVLTIQAQGRSRRW</sequence>
<feature type="domain" description="Competence protein CoiA-like N-terminal" evidence="1">
    <location>
        <begin position="48"/>
        <end position="75"/>
    </location>
</feature>
<dbReference type="EMBL" id="BAABBF010000008">
    <property type="protein sequence ID" value="GAA3720197.1"/>
    <property type="molecule type" value="Genomic_DNA"/>
</dbReference>
<protein>
    <recommendedName>
        <fullName evidence="1">Competence protein CoiA-like N-terminal domain-containing protein</fullName>
    </recommendedName>
</protein>
<reference evidence="3" key="1">
    <citation type="journal article" date="2019" name="Int. J. Syst. Evol. Microbiol.">
        <title>The Global Catalogue of Microorganisms (GCM) 10K type strain sequencing project: providing services to taxonomists for standard genome sequencing and annotation.</title>
        <authorList>
            <consortium name="The Broad Institute Genomics Platform"/>
            <consortium name="The Broad Institute Genome Sequencing Center for Infectious Disease"/>
            <person name="Wu L."/>
            <person name="Ma J."/>
        </authorList>
    </citation>
    <scope>NUCLEOTIDE SEQUENCE [LARGE SCALE GENOMIC DNA]</scope>
    <source>
        <strain evidence="3">JCM 17498</strain>
    </source>
</reference>
<gene>
    <name evidence="2" type="ORF">GCM10022268_30600</name>
</gene>